<reference evidence="3 4" key="1">
    <citation type="journal article" date="2015" name="Proc. Natl. Acad. Sci. U.S.A.">
        <title>The resurrection genome of Boea hygrometrica: A blueprint for survival of dehydration.</title>
        <authorList>
            <person name="Xiao L."/>
            <person name="Yang G."/>
            <person name="Zhang L."/>
            <person name="Yang X."/>
            <person name="Zhao S."/>
            <person name="Ji Z."/>
            <person name="Zhou Q."/>
            <person name="Hu M."/>
            <person name="Wang Y."/>
            <person name="Chen M."/>
            <person name="Xu Y."/>
            <person name="Jin H."/>
            <person name="Xiao X."/>
            <person name="Hu G."/>
            <person name="Bao F."/>
            <person name="Hu Y."/>
            <person name="Wan P."/>
            <person name="Li L."/>
            <person name="Deng X."/>
            <person name="Kuang T."/>
            <person name="Xiang C."/>
            <person name="Zhu J.K."/>
            <person name="Oliver M.J."/>
            <person name="He Y."/>
        </authorList>
    </citation>
    <scope>NUCLEOTIDE SEQUENCE [LARGE SCALE GENOMIC DNA]</scope>
    <source>
        <strain evidence="4">cv. XS01</strain>
    </source>
</reference>
<evidence type="ECO:0000313" key="4">
    <source>
        <dbReference type="Proteomes" id="UP000250235"/>
    </source>
</evidence>
<feature type="region of interest" description="Disordered" evidence="1">
    <location>
        <begin position="69"/>
        <end position="92"/>
    </location>
</feature>
<dbReference type="PANTHER" id="PTHR33474:SF2">
    <property type="entry name" value="TRANSMEMBRANE PROTEIN"/>
    <property type="match status" value="1"/>
</dbReference>
<evidence type="ECO:0000313" key="3">
    <source>
        <dbReference type="EMBL" id="KZV28128.1"/>
    </source>
</evidence>
<dbReference type="AlphaFoldDB" id="A0A2Z7B3Q9"/>
<accession>A0A2Z7B3Q9</accession>
<proteinExistence type="predicted"/>
<gene>
    <name evidence="3" type="ORF">F511_31736</name>
</gene>
<dbReference type="EMBL" id="KV010173">
    <property type="protein sequence ID" value="KZV28128.1"/>
    <property type="molecule type" value="Genomic_DNA"/>
</dbReference>
<feature type="signal peptide" evidence="2">
    <location>
        <begin position="1"/>
        <end position="22"/>
    </location>
</feature>
<keyword evidence="4" id="KW-1185">Reference proteome</keyword>
<evidence type="ECO:0000256" key="1">
    <source>
        <dbReference type="SAM" id="MobiDB-lite"/>
    </source>
</evidence>
<name>A0A2Z7B3Q9_9LAMI</name>
<evidence type="ECO:0008006" key="5">
    <source>
        <dbReference type="Google" id="ProtNLM"/>
    </source>
</evidence>
<organism evidence="3 4">
    <name type="scientific">Dorcoceras hygrometricum</name>
    <dbReference type="NCBI Taxonomy" id="472368"/>
    <lineage>
        <taxon>Eukaryota</taxon>
        <taxon>Viridiplantae</taxon>
        <taxon>Streptophyta</taxon>
        <taxon>Embryophyta</taxon>
        <taxon>Tracheophyta</taxon>
        <taxon>Spermatophyta</taxon>
        <taxon>Magnoliopsida</taxon>
        <taxon>eudicotyledons</taxon>
        <taxon>Gunneridae</taxon>
        <taxon>Pentapetalae</taxon>
        <taxon>asterids</taxon>
        <taxon>lamiids</taxon>
        <taxon>Lamiales</taxon>
        <taxon>Gesneriaceae</taxon>
        <taxon>Didymocarpoideae</taxon>
        <taxon>Trichosporeae</taxon>
        <taxon>Loxocarpinae</taxon>
        <taxon>Dorcoceras</taxon>
    </lineage>
</organism>
<dbReference type="OrthoDB" id="747636at2759"/>
<keyword evidence="2" id="KW-0732">Signal</keyword>
<dbReference type="Proteomes" id="UP000250235">
    <property type="component" value="Unassembled WGS sequence"/>
</dbReference>
<sequence>MDNTRLLLVILCFSCILGLRGAIPSTRTGNLVQKSHSCGSVADVESKGDMWELIKRKKRRVMEIEVNDYPGSGANNRHTPRTQLDQRGCFDC</sequence>
<feature type="compositionally biased region" description="Polar residues" evidence="1">
    <location>
        <begin position="73"/>
        <end position="85"/>
    </location>
</feature>
<evidence type="ECO:0000256" key="2">
    <source>
        <dbReference type="SAM" id="SignalP"/>
    </source>
</evidence>
<feature type="chain" id="PRO_5016281802" description="Secreted protein" evidence="2">
    <location>
        <begin position="23"/>
        <end position="92"/>
    </location>
</feature>
<protein>
    <recommendedName>
        <fullName evidence="5">Secreted protein</fullName>
    </recommendedName>
</protein>
<dbReference type="PANTHER" id="PTHR33474">
    <property type="entry name" value="TRANSMEMBRANE PROTEIN"/>
    <property type="match status" value="1"/>
</dbReference>